<feature type="domain" description="G" evidence="3">
    <location>
        <begin position="10"/>
        <end position="120"/>
    </location>
</feature>
<dbReference type="STRING" id="33036.HMPREF3200_01657"/>
<sequence>MKVQNSERLHIGIFGQTNSGKSSLLNYMTGTDTAIVSNIAGTTTDPIRKAMEITDFGPVLFIDTAGVNDKTSLGQARIAKSRQVIDKCDVFIYCLSLDDDMQILTELKKKEKPIIYVASKQDLPVGSKISEKYKDLAPLKINIRNKDDRLKIFARIKSLEKKDEPTITKNLVKKGDLVVLVIPQDKAAPKGRLIKPQVMTIRELIDKKATAICCDLTSLENTLSSLNKKPDLVICDSQVFKETSEIIEEGTSLTSFSILFSAFKGDLPYFIKSVKRLDMPLKRVLIAEACTHPPIDEDIGTVKIPRMLKKKYPDLEIEFARGDSLIDYDRYDLIISCGACMFNRTTMLSKVEKAKEKSIAMTNYGITIAYLKGILDKVVLPD</sequence>
<dbReference type="EMBL" id="LRPM01000071">
    <property type="protein sequence ID" value="KWZ76704.1"/>
    <property type="molecule type" value="Genomic_DNA"/>
</dbReference>
<dbReference type="GO" id="GO:0030488">
    <property type="term" value="P:tRNA methylation"/>
    <property type="evidence" value="ECO:0007669"/>
    <property type="project" value="TreeGrafter"/>
</dbReference>
<feature type="domain" description="Hydrogen maturase F dimerization" evidence="4">
    <location>
        <begin position="168"/>
        <end position="265"/>
    </location>
</feature>
<dbReference type="SUPFAM" id="SSF52540">
    <property type="entry name" value="P-loop containing nucleoside triphosphate hydrolases"/>
    <property type="match status" value="1"/>
</dbReference>
<evidence type="ECO:0000259" key="5">
    <source>
        <dbReference type="Pfam" id="PF18133"/>
    </source>
</evidence>
<keyword evidence="2" id="KW-0342">GTP-binding</keyword>
<dbReference type="Gene3D" id="3.40.50.11420">
    <property type="match status" value="1"/>
</dbReference>
<dbReference type="OrthoDB" id="9811338at2"/>
<dbReference type="Gene3D" id="3.40.50.300">
    <property type="entry name" value="P-loop containing nucleotide triphosphate hydrolases"/>
    <property type="match status" value="1"/>
</dbReference>
<dbReference type="RefSeq" id="WP_060929805.1">
    <property type="nucleotide sequence ID" value="NZ_KQ955289.1"/>
</dbReference>
<evidence type="ECO:0000259" key="3">
    <source>
        <dbReference type="Pfam" id="PF01926"/>
    </source>
</evidence>
<reference evidence="7" key="1">
    <citation type="submission" date="2016-01" db="EMBL/GenBank/DDBJ databases">
        <authorList>
            <person name="Mitreva M."/>
            <person name="Pepin K.H."/>
            <person name="Mihindukulasuriya K.A."/>
            <person name="Fulton R."/>
            <person name="Fronick C."/>
            <person name="O'Laughlin M."/>
            <person name="Miner T."/>
            <person name="Herter B."/>
            <person name="Rosa B.A."/>
            <person name="Cordes M."/>
            <person name="Tomlinson C."/>
            <person name="Wollam A."/>
            <person name="Palsikar V.B."/>
            <person name="Mardis E.R."/>
            <person name="Wilson R.K."/>
        </authorList>
    </citation>
    <scope>NUCLEOTIDE SEQUENCE [LARGE SCALE GENOMIC DNA]</scope>
    <source>
        <strain evidence="7">MJR8151</strain>
    </source>
</reference>
<dbReference type="AlphaFoldDB" id="A0A133KB26"/>
<evidence type="ECO:0000313" key="6">
    <source>
        <dbReference type="EMBL" id="KWZ76704.1"/>
    </source>
</evidence>
<dbReference type="InterPro" id="IPR023873">
    <property type="entry name" value="FeFe-hyd_GTPase_HydF"/>
</dbReference>
<organism evidence="6 7">
    <name type="scientific">Anaerococcus tetradius</name>
    <dbReference type="NCBI Taxonomy" id="33036"/>
    <lineage>
        <taxon>Bacteria</taxon>
        <taxon>Bacillati</taxon>
        <taxon>Bacillota</taxon>
        <taxon>Tissierellia</taxon>
        <taxon>Tissierellales</taxon>
        <taxon>Peptoniphilaceae</taxon>
        <taxon>Anaerococcus</taxon>
    </lineage>
</organism>
<gene>
    <name evidence="6" type="ORF">HMPREF3200_01657</name>
</gene>
<proteinExistence type="predicted"/>
<dbReference type="InterPro" id="IPR006073">
    <property type="entry name" value="GTP-bd"/>
</dbReference>
<dbReference type="Pfam" id="PF18133">
    <property type="entry name" value="HydF_tetramer"/>
    <property type="match status" value="1"/>
</dbReference>
<dbReference type="Pfam" id="PF01926">
    <property type="entry name" value="MMR_HSR1"/>
    <property type="match status" value="1"/>
</dbReference>
<keyword evidence="1" id="KW-0547">Nucleotide-binding</keyword>
<dbReference type="GO" id="GO:0005525">
    <property type="term" value="F:GTP binding"/>
    <property type="evidence" value="ECO:0007669"/>
    <property type="project" value="UniProtKB-KW"/>
</dbReference>
<dbReference type="CDD" id="cd00880">
    <property type="entry name" value="Era_like"/>
    <property type="match status" value="1"/>
</dbReference>
<accession>A0A133KB26</accession>
<keyword evidence="7" id="KW-1185">Reference proteome</keyword>
<dbReference type="NCBIfam" id="TIGR03918">
    <property type="entry name" value="GTP_HydF"/>
    <property type="match status" value="1"/>
</dbReference>
<evidence type="ECO:0000256" key="1">
    <source>
        <dbReference type="ARBA" id="ARBA00022741"/>
    </source>
</evidence>
<protein>
    <submittedName>
        <fullName evidence="6">Hydrogenase maturation GTPase HydF</fullName>
    </submittedName>
</protein>
<comment type="caution">
    <text evidence="6">The sequence shown here is derived from an EMBL/GenBank/DDBJ whole genome shotgun (WGS) entry which is preliminary data.</text>
</comment>
<dbReference type="PATRIC" id="fig|33036.3.peg.1639"/>
<dbReference type="Proteomes" id="UP000070383">
    <property type="component" value="Unassembled WGS sequence"/>
</dbReference>
<feature type="domain" description="Hydrogen maturase F tetramerization" evidence="5">
    <location>
        <begin position="270"/>
        <end position="379"/>
    </location>
</feature>
<dbReference type="InterPro" id="IPR040644">
    <property type="entry name" value="HydF_tetramer"/>
</dbReference>
<dbReference type="GO" id="GO:0002098">
    <property type="term" value="P:tRNA wobble uridine modification"/>
    <property type="evidence" value="ECO:0007669"/>
    <property type="project" value="TreeGrafter"/>
</dbReference>
<dbReference type="InterPro" id="IPR041606">
    <property type="entry name" value="HydF_dimer"/>
</dbReference>
<evidence type="ECO:0000259" key="4">
    <source>
        <dbReference type="Pfam" id="PF18128"/>
    </source>
</evidence>
<evidence type="ECO:0000313" key="7">
    <source>
        <dbReference type="Proteomes" id="UP000070383"/>
    </source>
</evidence>
<evidence type="ECO:0000256" key="2">
    <source>
        <dbReference type="ARBA" id="ARBA00023134"/>
    </source>
</evidence>
<dbReference type="Pfam" id="PF18128">
    <property type="entry name" value="HydF_dimer"/>
    <property type="match status" value="1"/>
</dbReference>
<dbReference type="InterPro" id="IPR005225">
    <property type="entry name" value="Small_GTP-bd"/>
</dbReference>
<dbReference type="NCBIfam" id="TIGR00231">
    <property type="entry name" value="small_GTP"/>
    <property type="match status" value="1"/>
</dbReference>
<dbReference type="InterPro" id="IPR027417">
    <property type="entry name" value="P-loop_NTPase"/>
</dbReference>
<dbReference type="Gene3D" id="3.40.50.11410">
    <property type="match status" value="1"/>
</dbReference>
<dbReference type="PANTHER" id="PTHR42714:SF6">
    <property type="entry name" value="TRANSLATION INITIATION FACTOR IF-2"/>
    <property type="match status" value="1"/>
</dbReference>
<dbReference type="GO" id="GO:0005737">
    <property type="term" value="C:cytoplasm"/>
    <property type="evidence" value="ECO:0007669"/>
    <property type="project" value="TreeGrafter"/>
</dbReference>
<dbReference type="PANTHER" id="PTHR42714">
    <property type="entry name" value="TRNA MODIFICATION GTPASE GTPBP3"/>
    <property type="match status" value="1"/>
</dbReference>
<name>A0A133KB26_9FIRM</name>